<comment type="caution">
    <text evidence="5">The sequence shown here is derived from an EMBL/GenBank/DDBJ whole genome shotgun (WGS) entry which is preliminary data.</text>
</comment>
<dbReference type="Gene3D" id="1.20.58.1310">
    <property type="entry name" value="PRONE domain, subdomain 2"/>
    <property type="match status" value="1"/>
</dbReference>
<dbReference type="Pfam" id="PF03759">
    <property type="entry name" value="PRONE"/>
    <property type="match status" value="1"/>
</dbReference>
<organism evidence="5 6">
    <name type="scientific">Tagetes erecta</name>
    <name type="common">African marigold</name>
    <dbReference type="NCBI Taxonomy" id="13708"/>
    <lineage>
        <taxon>Eukaryota</taxon>
        <taxon>Viridiplantae</taxon>
        <taxon>Streptophyta</taxon>
        <taxon>Embryophyta</taxon>
        <taxon>Tracheophyta</taxon>
        <taxon>Spermatophyta</taxon>
        <taxon>Magnoliopsida</taxon>
        <taxon>eudicotyledons</taxon>
        <taxon>Gunneridae</taxon>
        <taxon>Pentapetalae</taxon>
        <taxon>asterids</taxon>
        <taxon>campanulids</taxon>
        <taxon>Asterales</taxon>
        <taxon>Asteraceae</taxon>
        <taxon>Asteroideae</taxon>
        <taxon>Heliantheae alliance</taxon>
        <taxon>Tageteae</taxon>
        <taxon>Tagetes</taxon>
    </lineage>
</organism>
<name>A0AAD8NTV2_TARER</name>
<keyword evidence="3" id="KW-0812">Transmembrane</keyword>
<proteinExistence type="predicted"/>
<evidence type="ECO:0000256" key="1">
    <source>
        <dbReference type="ARBA" id="ARBA00022658"/>
    </source>
</evidence>
<keyword evidence="3" id="KW-0472">Membrane</keyword>
<evidence type="ECO:0000256" key="2">
    <source>
        <dbReference type="PROSITE-ProRule" id="PRU00663"/>
    </source>
</evidence>
<dbReference type="PANTHER" id="PTHR33101:SF59">
    <property type="entry name" value="PRONE DOMAIN, ROP GUANINE NUCLEOTIDE EXCHANGE FACTOR"/>
    <property type="match status" value="1"/>
</dbReference>
<dbReference type="EMBL" id="JAUHHV010000006">
    <property type="protein sequence ID" value="KAK1421008.1"/>
    <property type="molecule type" value="Genomic_DNA"/>
</dbReference>
<keyword evidence="1 2" id="KW-0344">Guanine-nucleotide releasing factor</keyword>
<dbReference type="FunFam" id="1.20.58.1310:FF:000001">
    <property type="entry name" value="Rop guanine nucleotide exchange factor 9"/>
    <property type="match status" value="1"/>
</dbReference>
<keyword evidence="6" id="KW-1185">Reference proteome</keyword>
<evidence type="ECO:0000313" key="6">
    <source>
        <dbReference type="Proteomes" id="UP001229421"/>
    </source>
</evidence>
<feature type="domain" description="PRONE" evidence="4">
    <location>
        <begin position="51"/>
        <end position="407"/>
    </location>
</feature>
<protein>
    <recommendedName>
        <fullName evidence="4">PRONE domain-containing protein</fullName>
    </recommendedName>
</protein>
<dbReference type="Proteomes" id="UP001229421">
    <property type="component" value="Unassembled WGS sequence"/>
</dbReference>
<accession>A0AAD8NTV2</accession>
<dbReference type="GO" id="GO:0005085">
    <property type="term" value="F:guanyl-nucleotide exchange factor activity"/>
    <property type="evidence" value="ECO:0007669"/>
    <property type="project" value="UniProtKB-UniRule"/>
</dbReference>
<dbReference type="InterPro" id="IPR038937">
    <property type="entry name" value="RopGEF"/>
</dbReference>
<evidence type="ECO:0000259" key="4">
    <source>
        <dbReference type="PROSITE" id="PS51334"/>
    </source>
</evidence>
<dbReference type="PANTHER" id="PTHR33101">
    <property type="entry name" value="ROP GUANINE NUCLEOTIDE EXCHANGE FACTOR 1"/>
    <property type="match status" value="1"/>
</dbReference>
<evidence type="ECO:0000256" key="3">
    <source>
        <dbReference type="SAM" id="Phobius"/>
    </source>
</evidence>
<feature type="transmembrane region" description="Helical" evidence="3">
    <location>
        <begin position="27"/>
        <end position="49"/>
    </location>
</feature>
<dbReference type="PROSITE" id="PS51334">
    <property type="entry name" value="PRONE"/>
    <property type="match status" value="1"/>
</dbReference>
<dbReference type="AlphaFoldDB" id="A0AAD8NTV2"/>
<gene>
    <name evidence="5" type="ORF">QVD17_23044</name>
</gene>
<dbReference type="Gene3D" id="1.20.58.2010">
    <property type="entry name" value="PRONE domain, subdomain 1"/>
    <property type="match status" value="1"/>
</dbReference>
<reference evidence="5" key="1">
    <citation type="journal article" date="2023" name="bioRxiv">
        <title>Improved chromosome-level genome assembly for marigold (Tagetes erecta).</title>
        <authorList>
            <person name="Jiang F."/>
            <person name="Yuan L."/>
            <person name="Wang S."/>
            <person name="Wang H."/>
            <person name="Xu D."/>
            <person name="Wang A."/>
            <person name="Fan W."/>
        </authorList>
    </citation>
    <scope>NUCLEOTIDE SEQUENCE</scope>
    <source>
        <strain evidence="5">WSJ</strain>
        <tissue evidence="5">Leaf</tissue>
    </source>
</reference>
<dbReference type="InterPro" id="IPR005512">
    <property type="entry name" value="PRONE_dom"/>
</dbReference>
<keyword evidence="3" id="KW-1133">Transmembrane helix</keyword>
<dbReference type="FunFam" id="1.20.58.2010:FF:000003">
    <property type="entry name" value="Rop guanine nucleotide exchange factor 14"/>
    <property type="match status" value="1"/>
</dbReference>
<evidence type="ECO:0000313" key="5">
    <source>
        <dbReference type="EMBL" id="KAK1421008.1"/>
    </source>
</evidence>
<sequence>MLHKFTTLHTRNKQACLTNPKTINLYFHIHINGLIQVTLFITFLLFFFFQNAEKTIFFVDMEEMKERFVRLLLGEDMTGRGKGVSTALALSNAITNLAASVFGKQNKLVPVPEDRKRKWRKEIDWLLSVTDYIVEFVPSQQIGKDGSNMEIMVTQQRRDLLMNIPALKKLDAMLIDCLDNFKDQKEFWYVPEDVDESIERWWIPRVKVPQGGLSDESRKWIQHQKDTCNQVLKASMAINAQVRSEMEIPETYIDTLPKNGKTSLGESIYKSITDEFFDPGQFLSTMDMSSEQNVMDLKNKIEASIVIWKRKMNYKEMKSSWSSNISPEKRELFEERAETILLLIKQKFPALAQSSLDVSKIEHNKDVGQSILESFSRVLESLANTVTRLIEDVLKADEMAQNPSLGMNKKNQSMDSMSASPRSICTLGQLMDRTTLVHSPRETPMLADAKAWGVDHEELMETNGNCSPSLKIKHVKILTKAKMSYIEKLEAYGLRSPTARH</sequence>